<evidence type="ECO:0000256" key="1">
    <source>
        <dbReference type="ARBA" id="ARBA00008720"/>
    </source>
</evidence>
<comment type="caution">
    <text evidence="4">The sequence shown here is derived from an EMBL/GenBank/DDBJ whole genome shotgun (WGS) entry which is preliminary data.</text>
</comment>
<dbReference type="Pfam" id="PF04297">
    <property type="entry name" value="UPF0122"/>
    <property type="match status" value="1"/>
</dbReference>
<comment type="similarity">
    <text evidence="1 3">Belongs to the UPF0122 family.</text>
</comment>
<proteinExistence type="inferred from homology"/>
<accession>A0ABS2QBL6</accession>
<reference evidence="4 5" key="1">
    <citation type="submission" date="2021-01" db="EMBL/GenBank/DDBJ databases">
        <title>Genomic Encyclopedia of Type Strains, Phase IV (KMG-IV): sequencing the most valuable type-strain genomes for metagenomic binning, comparative biology and taxonomic classification.</title>
        <authorList>
            <person name="Goeker M."/>
        </authorList>
    </citation>
    <scope>NUCLEOTIDE SEQUENCE [LARGE SCALE GENOMIC DNA]</scope>
    <source>
        <strain evidence="4 5">DSM 100968</strain>
    </source>
</reference>
<dbReference type="InterPro" id="IPR054831">
    <property type="entry name" value="UPF0122_fam_protein"/>
</dbReference>
<sequence>MLEKILRVNALYDFYQPLLTPKQQEYLDLYYLNDYSLGEIAEKCSVSRQAVYDNLKRAESTLEAFEEKLGLFRKYQARQVLLAAIRTCAAEWDNEGQAELDSVLKKLENLD</sequence>
<evidence type="ECO:0000256" key="2">
    <source>
        <dbReference type="ARBA" id="ARBA00024764"/>
    </source>
</evidence>
<name>A0ABS2QBL6_9BACL</name>
<dbReference type="NCBIfam" id="NF045758">
    <property type="entry name" value="YlxM"/>
    <property type="match status" value="1"/>
</dbReference>
<evidence type="ECO:0000313" key="5">
    <source>
        <dbReference type="Proteomes" id="UP000823201"/>
    </source>
</evidence>
<dbReference type="Proteomes" id="UP000823201">
    <property type="component" value="Unassembled WGS sequence"/>
</dbReference>
<comment type="function">
    <text evidence="2 3">Might take part in the signal recognition particle (SRP) pathway. This is inferred from the conservation of its genetic proximity to ftsY/ffh. May be a regulatory protein.</text>
</comment>
<dbReference type="GO" id="GO:0003677">
    <property type="term" value="F:DNA binding"/>
    <property type="evidence" value="ECO:0007669"/>
    <property type="project" value="UniProtKB-KW"/>
</dbReference>
<organism evidence="4 5">
    <name type="scientific">Sporolactobacillus spathodeae</name>
    <dbReference type="NCBI Taxonomy" id="1465502"/>
    <lineage>
        <taxon>Bacteria</taxon>
        <taxon>Bacillati</taxon>
        <taxon>Bacillota</taxon>
        <taxon>Bacilli</taxon>
        <taxon>Bacillales</taxon>
        <taxon>Sporolactobacillaceae</taxon>
        <taxon>Sporolactobacillus</taxon>
    </lineage>
</organism>
<dbReference type="PANTHER" id="PTHR40083">
    <property type="entry name" value="UPF0122 PROTEIN CBO2450/CLC_2298"/>
    <property type="match status" value="1"/>
</dbReference>
<keyword evidence="5" id="KW-1185">Reference proteome</keyword>
<dbReference type="InterPro" id="IPR013324">
    <property type="entry name" value="RNA_pol_sigma_r3/r4-like"/>
</dbReference>
<keyword evidence="4" id="KW-0238">DNA-binding</keyword>
<dbReference type="NCBIfam" id="NF001070">
    <property type="entry name" value="PRK00118.1-6"/>
    <property type="match status" value="1"/>
</dbReference>
<evidence type="ECO:0000256" key="3">
    <source>
        <dbReference type="HAMAP-Rule" id="MF_00245"/>
    </source>
</evidence>
<dbReference type="HAMAP" id="MF_00245">
    <property type="entry name" value="UPF0122"/>
    <property type="match status" value="1"/>
</dbReference>
<dbReference type="InterPro" id="IPR036388">
    <property type="entry name" value="WH-like_DNA-bd_sf"/>
</dbReference>
<dbReference type="InterPro" id="IPR007394">
    <property type="entry name" value="UPF0122"/>
</dbReference>
<gene>
    <name evidence="4" type="ORF">JOC27_002714</name>
</gene>
<dbReference type="PANTHER" id="PTHR40083:SF1">
    <property type="entry name" value="UPF0122 PROTEIN YLXM"/>
    <property type="match status" value="1"/>
</dbReference>
<dbReference type="EMBL" id="JAFBEV010000043">
    <property type="protein sequence ID" value="MBM7659208.1"/>
    <property type="molecule type" value="Genomic_DNA"/>
</dbReference>
<dbReference type="SUPFAM" id="SSF88659">
    <property type="entry name" value="Sigma3 and sigma4 domains of RNA polymerase sigma factors"/>
    <property type="match status" value="1"/>
</dbReference>
<protein>
    <recommendedName>
        <fullName evidence="3">UPF0122 protein JOC27_002714</fullName>
    </recommendedName>
</protein>
<dbReference type="Gene3D" id="1.10.10.10">
    <property type="entry name" value="Winged helix-like DNA-binding domain superfamily/Winged helix DNA-binding domain"/>
    <property type="match status" value="1"/>
</dbReference>
<evidence type="ECO:0000313" key="4">
    <source>
        <dbReference type="EMBL" id="MBM7659208.1"/>
    </source>
</evidence>
<dbReference type="RefSeq" id="WP_205007743.1">
    <property type="nucleotide sequence ID" value="NZ_CBCRXA010000013.1"/>
</dbReference>